<dbReference type="AlphaFoldDB" id="A0AAN8KE06"/>
<keyword evidence="3" id="KW-1185">Reference proteome</keyword>
<accession>A0AAN8KE06</accession>
<reference evidence="2 3" key="1">
    <citation type="submission" date="2024-01" db="EMBL/GenBank/DDBJ databases">
        <title>The genome of the rayed Mediterranean limpet Patella caerulea (Linnaeus, 1758).</title>
        <authorList>
            <person name="Anh-Thu Weber A."/>
            <person name="Halstead-Nussloch G."/>
        </authorList>
    </citation>
    <scope>NUCLEOTIDE SEQUENCE [LARGE SCALE GENOMIC DNA]</scope>
    <source>
        <strain evidence="2">AATW-2023a</strain>
        <tissue evidence="2">Whole specimen</tissue>
    </source>
</reference>
<proteinExistence type="predicted"/>
<organism evidence="2 3">
    <name type="scientific">Patella caerulea</name>
    <name type="common">Rayed Mediterranean limpet</name>
    <dbReference type="NCBI Taxonomy" id="87958"/>
    <lineage>
        <taxon>Eukaryota</taxon>
        <taxon>Metazoa</taxon>
        <taxon>Spiralia</taxon>
        <taxon>Lophotrochozoa</taxon>
        <taxon>Mollusca</taxon>
        <taxon>Gastropoda</taxon>
        <taxon>Patellogastropoda</taxon>
        <taxon>Patelloidea</taxon>
        <taxon>Patellidae</taxon>
        <taxon>Patella</taxon>
    </lineage>
</organism>
<evidence type="ECO:0000313" key="3">
    <source>
        <dbReference type="Proteomes" id="UP001347796"/>
    </source>
</evidence>
<dbReference type="EMBL" id="JAZGQO010000002">
    <property type="protein sequence ID" value="KAK6191880.1"/>
    <property type="molecule type" value="Genomic_DNA"/>
</dbReference>
<sequence>MTMEYLKPLFIFLVIGTVKTAAAAAGCVTTAQECANAADVEKSSGKDVCTVYRDMLKCISSINLKGCSLQDKSFIVQINQDAQQNVDKYCNGTVASTTPVVGCVTRAQVCANTADADKNSGKDVCSVYRDLLKCVSSINLKGCSLQDKSFIVQINQDAQQNVDKYCNGTIATTTPVVGCVTRAQVCATTADAEKNSGEDVCTVYRDLLKCVSSININDCSLQDKSFIAQIMQDAQQNADKYCNATLATTTPVVGCVTRAQVCANTAGAEMKSGKDVCTVYRDLLKCVTSINFNDCSLQDKSFIAQIIQDAQQHVDKNCNDARETTSTDTPVAQTCYAQSQVCGDKTMNIFNKTSSHCAASRFFKKCLLAIPAKECSQYDQEMWMEFLDSARKEVQQYCYGGGTTPTTTATKTDVCTLKVENCYMGEGRSEQTGMSRCSASNQFKNCVEKINNLMCSQSGKMDVSNYLDMAKRDILNYCPDSSSSVVSPNGFIICCMIILMKVFNYR</sequence>
<evidence type="ECO:0000313" key="2">
    <source>
        <dbReference type="EMBL" id="KAK6191880.1"/>
    </source>
</evidence>
<keyword evidence="1" id="KW-0732">Signal</keyword>
<feature type="signal peptide" evidence="1">
    <location>
        <begin position="1"/>
        <end position="24"/>
    </location>
</feature>
<name>A0AAN8KE06_PATCE</name>
<gene>
    <name evidence="2" type="ORF">SNE40_003460</name>
</gene>
<protein>
    <submittedName>
        <fullName evidence="2">Uncharacterized protein</fullName>
    </submittedName>
</protein>
<evidence type="ECO:0000256" key="1">
    <source>
        <dbReference type="SAM" id="SignalP"/>
    </source>
</evidence>
<dbReference type="Proteomes" id="UP001347796">
    <property type="component" value="Unassembled WGS sequence"/>
</dbReference>
<comment type="caution">
    <text evidence="2">The sequence shown here is derived from an EMBL/GenBank/DDBJ whole genome shotgun (WGS) entry which is preliminary data.</text>
</comment>
<feature type="chain" id="PRO_5042995995" evidence="1">
    <location>
        <begin position="25"/>
        <end position="506"/>
    </location>
</feature>